<accession>A0A238X748</accession>
<dbReference type="AlphaFoldDB" id="A0A238X748"/>
<proteinExistence type="predicted"/>
<keyword evidence="2" id="KW-1185">Reference proteome</keyword>
<sequence length="256" mass="28381">MEVSQVINVADWYLDVIPNINKRYNALKKKLDHNASQPQKEPLRDELEGLIKDLDAMQFDLLTNEELDLLQSLEALQYLGHQGALFVTKTVQTSQFDPASAASDIGEAFRALNTIQTKFDQARAQLRELGLEKYSDEGELVDLPLIRVRFKDGAGVDDVALLRKWIGDWYDISRGAAMAVGETPQTVKVVGASNGSVILTLGTIASVTMILAVIAKNAGRIANEYLSIANDIEDLRQKKRLNKVIEDALIEQQTTV</sequence>
<dbReference type="OrthoDB" id="7057670at2"/>
<reference evidence="1 2" key="1">
    <citation type="submission" date="2017-06" db="EMBL/GenBank/DDBJ databases">
        <authorList>
            <person name="Kim H.J."/>
            <person name="Triplett B.A."/>
        </authorList>
    </citation>
    <scope>NUCLEOTIDE SEQUENCE [LARGE SCALE GENOMIC DNA]</scope>
    <source>
        <strain evidence="1 2">DSM 29052</strain>
    </source>
</reference>
<evidence type="ECO:0000313" key="1">
    <source>
        <dbReference type="EMBL" id="SNR54885.1"/>
    </source>
</evidence>
<evidence type="ECO:0000313" key="2">
    <source>
        <dbReference type="Proteomes" id="UP000198417"/>
    </source>
</evidence>
<organism evidence="1 2">
    <name type="scientific">Puniceibacterium sediminis</name>
    <dbReference type="NCBI Taxonomy" id="1608407"/>
    <lineage>
        <taxon>Bacteria</taxon>
        <taxon>Pseudomonadati</taxon>
        <taxon>Pseudomonadota</taxon>
        <taxon>Alphaproteobacteria</taxon>
        <taxon>Rhodobacterales</taxon>
        <taxon>Paracoccaceae</taxon>
        <taxon>Puniceibacterium</taxon>
    </lineage>
</organism>
<dbReference type="EMBL" id="FZNN01000009">
    <property type="protein sequence ID" value="SNR54885.1"/>
    <property type="molecule type" value="Genomic_DNA"/>
</dbReference>
<dbReference type="RefSeq" id="WP_089270730.1">
    <property type="nucleotide sequence ID" value="NZ_FZNN01000009.1"/>
</dbReference>
<dbReference type="Proteomes" id="UP000198417">
    <property type="component" value="Unassembled WGS sequence"/>
</dbReference>
<protein>
    <submittedName>
        <fullName evidence="1">Uncharacterized protein</fullName>
    </submittedName>
</protein>
<gene>
    <name evidence="1" type="ORF">SAMN06265370_109152</name>
</gene>
<name>A0A238X748_9RHOB</name>